<evidence type="ECO:0000256" key="6">
    <source>
        <dbReference type="ARBA" id="ARBA00022801"/>
    </source>
</evidence>
<keyword evidence="11" id="KW-0239">DNA-directed DNA polymerase</keyword>
<keyword evidence="11" id="KW-0808">Transferase</keyword>
<keyword evidence="8" id="KW-0694">RNA-binding</keyword>
<evidence type="ECO:0000313" key="16">
    <source>
        <dbReference type="EMBL" id="MBW0570988.1"/>
    </source>
</evidence>
<evidence type="ECO:0000256" key="5">
    <source>
        <dbReference type="ARBA" id="ARBA00022759"/>
    </source>
</evidence>
<gene>
    <name evidence="16" type="ORF">O181_110703</name>
</gene>
<comment type="caution">
    <text evidence="16">The sequence shown here is derived from an EMBL/GenBank/DDBJ whole genome shotgun (WGS) entry which is preliminary data.</text>
</comment>
<evidence type="ECO:0000256" key="13">
    <source>
        <dbReference type="ARBA" id="ARBA00048173"/>
    </source>
</evidence>
<dbReference type="Proteomes" id="UP000765509">
    <property type="component" value="Unassembled WGS sequence"/>
</dbReference>
<dbReference type="InterPro" id="IPR036397">
    <property type="entry name" value="RNaseH_sf"/>
</dbReference>
<dbReference type="PANTHER" id="PTHR42648">
    <property type="entry name" value="TRANSPOSASE, PUTATIVE-RELATED"/>
    <property type="match status" value="1"/>
</dbReference>
<keyword evidence="17" id="KW-1185">Reference proteome</keyword>
<keyword evidence="6" id="KW-0378">Hydrolase</keyword>
<evidence type="ECO:0000256" key="8">
    <source>
        <dbReference type="ARBA" id="ARBA00022884"/>
    </source>
</evidence>
<dbReference type="GO" id="GO:0003723">
    <property type="term" value="F:RNA binding"/>
    <property type="evidence" value="ECO:0007669"/>
    <property type="project" value="UniProtKB-KW"/>
</dbReference>
<keyword evidence="4" id="KW-0479">Metal-binding</keyword>
<evidence type="ECO:0000256" key="11">
    <source>
        <dbReference type="ARBA" id="ARBA00022932"/>
    </source>
</evidence>
<keyword evidence="10" id="KW-0695">RNA-directed DNA polymerase</keyword>
<comment type="catalytic activity">
    <reaction evidence="13">
        <text>DNA(n) + a 2'-deoxyribonucleoside 5'-triphosphate = DNA(n+1) + diphosphate</text>
        <dbReference type="Rhea" id="RHEA:22508"/>
        <dbReference type="Rhea" id="RHEA-COMP:17339"/>
        <dbReference type="Rhea" id="RHEA-COMP:17340"/>
        <dbReference type="ChEBI" id="CHEBI:33019"/>
        <dbReference type="ChEBI" id="CHEBI:61560"/>
        <dbReference type="ChEBI" id="CHEBI:173112"/>
        <dbReference type="EC" id="2.7.7.49"/>
    </reaction>
</comment>
<reference evidence="16" key="1">
    <citation type="submission" date="2021-03" db="EMBL/GenBank/DDBJ databases">
        <title>Draft genome sequence of rust myrtle Austropuccinia psidii MF-1, a brazilian biotype.</title>
        <authorList>
            <person name="Quecine M.C."/>
            <person name="Pachon D.M.R."/>
            <person name="Bonatelli M.L."/>
            <person name="Correr F.H."/>
            <person name="Franceschini L.M."/>
            <person name="Leite T.F."/>
            <person name="Margarido G.R.A."/>
            <person name="Almeida C.A."/>
            <person name="Ferrarezi J.A."/>
            <person name="Labate C.A."/>
        </authorList>
    </citation>
    <scope>NUCLEOTIDE SEQUENCE</scope>
    <source>
        <strain evidence="16">MF-1</strain>
    </source>
</reference>
<dbReference type="PANTHER" id="PTHR42648:SF11">
    <property type="entry name" value="TRANSPOSON TY4-P GAG-POL POLYPROTEIN"/>
    <property type="match status" value="1"/>
</dbReference>
<keyword evidence="9" id="KW-0229">DNA integration</keyword>
<protein>
    <recommendedName>
        <fullName evidence="15">Integrase catalytic domain-containing protein</fullName>
    </recommendedName>
</protein>
<dbReference type="PROSITE" id="PS50994">
    <property type="entry name" value="INTEGRASE"/>
    <property type="match status" value="1"/>
</dbReference>
<evidence type="ECO:0000256" key="14">
    <source>
        <dbReference type="ARBA" id="ARBA00049244"/>
    </source>
</evidence>
<evidence type="ECO:0000313" key="17">
    <source>
        <dbReference type="Proteomes" id="UP000765509"/>
    </source>
</evidence>
<keyword evidence="5" id="KW-0255">Endonuclease</keyword>
<evidence type="ECO:0000256" key="10">
    <source>
        <dbReference type="ARBA" id="ARBA00022918"/>
    </source>
</evidence>
<dbReference type="GO" id="GO:0005634">
    <property type="term" value="C:nucleus"/>
    <property type="evidence" value="ECO:0007669"/>
    <property type="project" value="UniProtKB-ARBA"/>
</dbReference>
<evidence type="ECO:0000256" key="2">
    <source>
        <dbReference type="ARBA" id="ARBA00022695"/>
    </source>
</evidence>
<evidence type="ECO:0000256" key="9">
    <source>
        <dbReference type="ARBA" id="ARBA00022908"/>
    </source>
</evidence>
<sequence length="222" mass="24685">MMRIEFSIPEIHSTTAPLNLWHERLGHPGNLAIKVMGLPSVNTAFSKGDLNKMHMLPFKDHFGDVSQPLDCVHLDLVGPISPASISGLCYFLTIVDQATSFKIDCLLKLKSDAFDQFVIVKNHTESLLDQKIKTIVSDCGGEFVNDKFKKLAQKNGFIHILSPPETPQHNGFAERANQTIIEKARCILNRSNLPKGYWEEAVNTATLLSNLIPTPSRSNHSP</sequence>
<keyword evidence="1" id="KW-0815">Transposition</keyword>
<dbReference type="InterPro" id="IPR039537">
    <property type="entry name" value="Retrotran_Ty1/copia-like"/>
</dbReference>
<dbReference type="GO" id="GO:0046872">
    <property type="term" value="F:metal ion binding"/>
    <property type="evidence" value="ECO:0007669"/>
    <property type="project" value="UniProtKB-KW"/>
</dbReference>
<keyword evidence="3" id="KW-0540">Nuclease</keyword>
<organism evidence="16 17">
    <name type="scientific">Austropuccinia psidii MF-1</name>
    <dbReference type="NCBI Taxonomy" id="1389203"/>
    <lineage>
        <taxon>Eukaryota</taxon>
        <taxon>Fungi</taxon>
        <taxon>Dikarya</taxon>
        <taxon>Basidiomycota</taxon>
        <taxon>Pucciniomycotina</taxon>
        <taxon>Pucciniomycetes</taxon>
        <taxon>Pucciniales</taxon>
        <taxon>Sphaerophragmiaceae</taxon>
        <taxon>Austropuccinia</taxon>
    </lineage>
</organism>
<dbReference type="GO" id="GO:0003964">
    <property type="term" value="F:RNA-directed DNA polymerase activity"/>
    <property type="evidence" value="ECO:0007669"/>
    <property type="project" value="UniProtKB-KW"/>
</dbReference>
<keyword evidence="12" id="KW-0233">DNA recombination</keyword>
<dbReference type="Pfam" id="PF00665">
    <property type="entry name" value="rve"/>
    <property type="match status" value="1"/>
</dbReference>
<dbReference type="InterPro" id="IPR001584">
    <property type="entry name" value="Integrase_cat-core"/>
</dbReference>
<dbReference type="OrthoDB" id="3229173at2759"/>
<evidence type="ECO:0000256" key="3">
    <source>
        <dbReference type="ARBA" id="ARBA00022722"/>
    </source>
</evidence>
<dbReference type="InterPro" id="IPR012337">
    <property type="entry name" value="RNaseH-like_sf"/>
</dbReference>
<evidence type="ECO:0000256" key="4">
    <source>
        <dbReference type="ARBA" id="ARBA00022723"/>
    </source>
</evidence>
<dbReference type="EMBL" id="AVOT02087330">
    <property type="protein sequence ID" value="MBW0570988.1"/>
    <property type="molecule type" value="Genomic_DNA"/>
</dbReference>
<comment type="catalytic activity">
    <reaction evidence="14">
        <text>DNA(n) + a 2'-deoxyribonucleoside 5'-triphosphate = DNA(n+1) + diphosphate</text>
        <dbReference type="Rhea" id="RHEA:22508"/>
        <dbReference type="Rhea" id="RHEA-COMP:17339"/>
        <dbReference type="Rhea" id="RHEA-COMP:17340"/>
        <dbReference type="ChEBI" id="CHEBI:33019"/>
        <dbReference type="ChEBI" id="CHEBI:61560"/>
        <dbReference type="ChEBI" id="CHEBI:173112"/>
        <dbReference type="EC" id="2.7.7.7"/>
    </reaction>
</comment>
<evidence type="ECO:0000259" key="15">
    <source>
        <dbReference type="PROSITE" id="PS50994"/>
    </source>
</evidence>
<dbReference type="SUPFAM" id="SSF53098">
    <property type="entry name" value="Ribonuclease H-like"/>
    <property type="match status" value="1"/>
</dbReference>
<dbReference type="GO" id="GO:0032196">
    <property type="term" value="P:transposition"/>
    <property type="evidence" value="ECO:0007669"/>
    <property type="project" value="UniProtKB-KW"/>
</dbReference>
<keyword evidence="7" id="KW-0460">Magnesium</keyword>
<dbReference type="GO" id="GO:0006310">
    <property type="term" value="P:DNA recombination"/>
    <property type="evidence" value="ECO:0007669"/>
    <property type="project" value="UniProtKB-KW"/>
</dbReference>
<feature type="domain" description="Integrase catalytic" evidence="15">
    <location>
        <begin position="64"/>
        <end position="222"/>
    </location>
</feature>
<evidence type="ECO:0000256" key="7">
    <source>
        <dbReference type="ARBA" id="ARBA00022842"/>
    </source>
</evidence>
<evidence type="ECO:0000256" key="1">
    <source>
        <dbReference type="ARBA" id="ARBA00022578"/>
    </source>
</evidence>
<dbReference type="GO" id="GO:0003887">
    <property type="term" value="F:DNA-directed DNA polymerase activity"/>
    <property type="evidence" value="ECO:0007669"/>
    <property type="project" value="UniProtKB-KW"/>
</dbReference>
<dbReference type="GO" id="GO:0004519">
    <property type="term" value="F:endonuclease activity"/>
    <property type="evidence" value="ECO:0007669"/>
    <property type="project" value="UniProtKB-KW"/>
</dbReference>
<accession>A0A9Q3JY99</accession>
<dbReference type="AlphaFoldDB" id="A0A9Q3JY99"/>
<proteinExistence type="predicted"/>
<dbReference type="GO" id="GO:0015074">
    <property type="term" value="P:DNA integration"/>
    <property type="evidence" value="ECO:0007669"/>
    <property type="project" value="UniProtKB-KW"/>
</dbReference>
<keyword evidence="2" id="KW-0548">Nucleotidyltransferase</keyword>
<evidence type="ECO:0000256" key="12">
    <source>
        <dbReference type="ARBA" id="ARBA00023172"/>
    </source>
</evidence>
<name>A0A9Q3JY99_9BASI</name>
<dbReference type="GO" id="GO:0016787">
    <property type="term" value="F:hydrolase activity"/>
    <property type="evidence" value="ECO:0007669"/>
    <property type="project" value="UniProtKB-KW"/>
</dbReference>
<dbReference type="Gene3D" id="3.30.420.10">
    <property type="entry name" value="Ribonuclease H-like superfamily/Ribonuclease H"/>
    <property type="match status" value="1"/>
</dbReference>